<sequence length="41" mass="4405">MDDEKVLRATSAPAVARPSRPVETTRSGYGASFSFTFGEIV</sequence>
<gene>
    <name evidence="2" type="ORF">H4W81_000072</name>
</gene>
<evidence type="ECO:0000256" key="1">
    <source>
        <dbReference type="SAM" id="MobiDB-lite"/>
    </source>
</evidence>
<evidence type="ECO:0000313" key="3">
    <source>
        <dbReference type="Proteomes" id="UP000661607"/>
    </source>
</evidence>
<name>A0ABR9K698_9ACTN</name>
<comment type="caution">
    <text evidence="2">The sequence shown here is derived from an EMBL/GenBank/DDBJ whole genome shotgun (WGS) entry which is preliminary data.</text>
</comment>
<keyword evidence="3" id="KW-1185">Reference proteome</keyword>
<organism evidence="2 3">
    <name type="scientific">Nonomuraea africana</name>
    <dbReference type="NCBI Taxonomy" id="46171"/>
    <lineage>
        <taxon>Bacteria</taxon>
        <taxon>Bacillati</taxon>
        <taxon>Actinomycetota</taxon>
        <taxon>Actinomycetes</taxon>
        <taxon>Streptosporangiales</taxon>
        <taxon>Streptosporangiaceae</taxon>
        <taxon>Nonomuraea</taxon>
    </lineage>
</organism>
<accession>A0ABR9K698</accession>
<dbReference type="EMBL" id="JADBEF010000001">
    <property type="protein sequence ID" value="MBE1557293.1"/>
    <property type="molecule type" value="Genomic_DNA"/>
</dbReference>
<proteinExistence type="predicted"/>
<protein>
    <submittedName>
        <fullName evidence="2">Uncharacterized protein</fullName>
    </submittedName>
</protein>
<reference evidence="2 3" key="1">
    <citation type="submission" date="2020-10" db="EMBL/GenBank/DDBJ databases">
        <title>Sequencing the genomes of 1000 actinobacteria strains.</title>
        <authorList>
            <person name="Klenk H.-P."/>
        </authorList>
    </citation>
    <scope>NUCLEOTIDE SEQUENCE [LARGE SCALE GENOMIC DNA]</scope>
    <source>
        <strain evidence="2 3">DSM 43748</strain>
    </source>
</reference>
<dbReference type="Proteomes" id="UP000661607">
    <property type="component" value="Unassembled WGS sequence"/>
</dbReference>
<evidence type="ECO:0000313" key="2">
    <source>
        <dbReference type="EMBL" id="MBE1557293.1"/>
    </source>
</evidence>
<feature type="region of interest" description="Disordered" evidence="1">
    <location>
        <begin position="1"/>
        <end position="25"/>
    </location>
</feature>